<dbReference type="Proteomes" id="UP000004218">
    <property type="component" value="Unassembled WGS sequence"/>
</dbReference>
<dbReference type="EMBL" id="ACSH02000002">
    <property type="protein sequence ID" value="EFM49991.1"/>
    <property type="molecule type" value="Genomic_DNA"/>
</dbReference>
<comment type="caution">
    <text evidence="1">The sequence shown here is derived from an EMBL/GenBank/DDBJ whole genome shotgun (WGS) entry which is preliminary data.</text>
</comment>
<dbReference type="AlphaFoldDB" id="E0DCA6"/>
<sequence length="61" mass="6811">MAGGMFQGQYGNYLRVRGEYTQKIGICGHPRELPPRARRIQITMLRRGSRPGTTSACAENT</sequence>
<organism evidence="1 2">
    <name type="scientific">Corynebacterium matruchotii ATCC 14266</name>
    <dbReference type="NCBI Taxonomy" id="553207"/>
    <lineage>
        <taxon>Bacteria</taxon>
        <taxon>Bacillati</taxon>
        <taxon>Actinomycetota</taxon>
        <taxon>Actinomycetes</taxon>
        <taxon>Mycobacteriales</taxon>
        <taxon>Corynebacteriaceae</taxon>
        <taxon>Corynebacterium</taxon>
    </lineage>
</organism>
<protein>
    <submittedName>
        <fullName evidence="1">Uncharacterized protein</fullName>
    </submittedName>
</protein>
<evidence type="ECO:0000313" key="1">
    <source>
        <dbReference type="EMBL" id="EFM49991.1"/>
    </source>
</evidence>
<evidence type="ECO:0000313" key="2">
    <source>
        <dbReference type="Proteomes" id="UP000004218"/>
    </source>
</evidence>
<keyword evidence="2" id="KW-1185">Reference proteome</keyword>
<accession>E0DCA6</accession>
<name>E0DCA6_9CORY</name>
<dbReference type="STRING" id="553207.HMPREF0299_5955"/>
<gene>
    <name evidence="1" type="ORF">HMPREF0299_5955</name>
</gene>
<reference evidence="1" key="1">
    <citation type="submission" date="2010-08" db="EMBL/GenBank/DDBJ databases">
        <authorList>
            <person name="Harkins D.M."/>
            <person name="Madupu R."/>
            <person name="Durkin A.S."/>
            <person name="Torralba M."/>
            <person name="Methe B."/>
            <person name="Sutton G.G."/>
            <person name="Nelson K.E."/>
        </authorList>
    </citation>
    <scope>NUCLEOTIDE SEQUENCE [LARGE SCALE GENOMIC DNA]</scope>
    <source>
        <strain evidence="1">ATCC 14266</strain>
    </source>
</reference>
<proteinExistence type="predicted"/>